<reference evidence="3 4" key="1">
    <citation type="submission" date="2020-04" db="EMBL/GenBank/DDBJ databases">
        <title>Perkinsus olseni comparative genomics.</title>
        <authorList>
            <person name="Bogema D.R."/>
        </authorList>
    </citation>
    <scope>NUCLEOTIDE SEQUENCE [LARGE SCALE GENOMIC DNA]</scope>
    <source>
        <strain evidence="3">ATCC PRA-205</strain>
    </source>
</reference>
<dbReference type="InterPro" id="IPR008974">
    <property type="entry name" value="TRAF-like"/>
</dbReference>
<comment type="caution">
    <text evidence="3">The sequence shown here is derived from an EMBL/GenBank/DDBJ whole genome shotgun (WGS) entry which is preliminary data.</text>
</comment>
<gene>
    <name evidence="3" type="ORF">FOZ62_026591</name>
</gene>
<evidence type="ECO:0000259" key="2">
    <source>
        <dbReference type="PROSITE" id="PS50144"/>
    </source>
</evidence>
<feature type="compositionally biased region" description="Basic and acidic residues" evidence="1">
    <location>
        <begin position="323"/>
        <end position="335"/>
    </location>
</feature>
<accession>A0A7J6RJV2</accession>
<dbReference type="SUPFAM" id="SSF49599">
    <property type="entry name" value="TRAF domain-like"/>
    <property type="match status" value="1"/>
</dbReference>
<proteinExistence type="predicted"/>
<feature type="region of interest" description="Disordered" evidence="1">
    <location>
        <begin position="297"/>
        <end position="335"/>
    </location>
</feature>
<dbReference type="PROSITE" id="PS50144">
    <property type="entry name" value="MATH"/>
    <property type="match status" value="1"/>
</dbReference>
<dbReference type="Proteomes" id="UP000574390">
    <property type="component" value="Unassembled WGS sequence"/>
</dbReference>
<dbReference type="AlphaFoldDB" id="A0A7J6RJV2"/>
<dbReference type="InterPro" id="IPR002083">
    <property type="entry name" value="MATH/TRAF_dom"/>
</dbReference>
<dbReference type="CDD" id="cd00121">
    <property type="entry name" value="MATH"/>
    <property type="match status" value="1"/>
</dbReference>
<evidence type="ECO:0000313" key="3">
    <source>
        <dbReference type="EMBL" id="KAF4720482.1"/>
    </source>
</evidence>
<organism evidence="3 4">
    <name type="scientific">Perkinsus olseni</name>
    <name type="common">Perkinsus atlanticus</name>
    <dbReference type="NCBI Taxonomy" id="32597"/>
    <lineage>
        <taxon>Eukaryota</taxon>
        <taxon>Sar</taxon>
        <taxon>Alveolata</taxon>
        <taxon>Perkinsozoa</taxon>
        <taxon>Perkinsea</taxon>
        <taxon>Perkinsida</taxon>
        <taxon>Perkinsidae</taxon>
        <taxon>Perkinsus</taxon>
    </lineage>
</organism>
<protein>
    <recommendedName>
        <fullName evidence="2">MATH domain-containing protein</fullName>
    </recommendedName>
</protein>
<dbReference type="EMBL" id="JABANM010021886">
    <property type="protein sequence ID" value="KAF4720482.1"/>
    <property type="molecule type" value="Genomic_DNA"/>
</dbReference>
<name>A0A7J6RJV2_PEROL</name>
<evidence type="ECO:0000313" key="4">
    <source>
        <dbReference type="Proteomes" id="UP000574390"/>
    </source>
</evidence>
<sequence length="335" mass="37595">MPTLEFQVVHKDKNKYATKSPVMAADSFNFCLSFCIICRVAVHLEGKHNSEDIYLGAYMHFTEKQGVSDEFPLGTPMKLEIELVNHDNLQKSIVLVGVCDPLALNERLKARAYLQGWRKFLKKSELAKEKGWLDSQGKLVFRASASIVEVDPTPLKPAWHEVRFDGRQEYDPGDEFKPPPTWKGNYKFQVAIFPGGIRSEDGQQCLAAYIHLLGTREINTIDFVKVKVKLLNHKDAQKTITWTAVHTFDELGHSWGCPALVPIHEIKQEKLGWLNPSGEIVLRASVLPALVGGPNPVEVQSRGRHSARRSSTTGGFQGIGLKESPEFSPKRVKLE</sequence>
<evidence type="ECO:0000256" key="1">
    <source>
        <dbReference type="SAM" id="MobiDB-lite"/>
    </source>
</evidence>
<feature type="domain" description="MATH" evidence="2">
    <location>
        <begin position="154"/>
        <end position="286"/>
    </location>
</feature>
<dbReference type="Gene3D" id="2.60.210.10">
    <property type="entry name" value="Apoptosis, Tumor Necrosis Factor Receptor Associated Protein 2, Chain A"/>
    <property type="match status" value="1"/>
</dbReference>